<evidence type="ECO:0000256" key="1">
    <source>
        <dbReference type="ARBA" id="ARBA00044777"/>
    </source>
</evidence>
<proteinExistence type="predicted"/>
<dbReference type="PANTHER" id="PTHR33969:SF2">
    <property type="entry name" value="SEGREGATION AND CONDENSATION PROTEIN A"/>
    <property type="match status" value="1"/>
</dbReference>
<dbReference type="PANTHER" id="PTHR33969">
    <property type="entry name" value="SEGREGATION AND CONDENSATION PROTEIN A"/>
    <property type="match status" value="1"/>
</dbReference>
<evidence type="ECO:0000313" key="2">
    <source>
        <dbReference type="EMBL" id="PKL72348.1"/>
    </source>
</evidence>
<comment type="caution">
    <text evidence="2">The sequence shown here is derived from an EMBL/GenBank/DDBJ whole genome shotgun (WGS) entry which is preliminary data.</text>
</comment>
<sequence>MYNIKLEQFEGPLDLLLQLIEKQKFDITQISLSQVADQFIEYLNQTKNLSLDELVNFLSVAAKLLLIKSKTLLPLLNLEEEEEIQNLENQLKIYKEYFEASKKINEMLLRKNFAFFREKSLKNIIPMFSPPKNLNKNILAEIFTEILKNLEITISPLVEQKTMRKVFSIQEKIEQIKNLIFKRSKLSFDYLINSSKSKIEIIVNFLALLELIKQTSVIVSQKENFKEIIIQNNINLK</sequence>
<dbReference type="Gene3D" id="6.10.250.2410">
    <property type="match status" value="1"/>
</dbReference>
<dbReference type="EMBL" id="PGYQ01000006">
    <property type="protein sequence ID" value="PKL72348.1"/>
    <property type="molecule type" value="Genomic_DNA"/>
</dbReference>
<organism evidence="2 3">
    <name type="scientific">Candidatus Kuenenbacteria bacterium HGW-Kuenenbacteria-1</name>
    <dbReference type="NCBI Taxonomy" id="2013812"/>
    <lineage>
        <taxon>Bacteria</taxon>
        <taxon>Candidatus Kueneniibacteriota</taxon>
    </lineage>
</organism>
<dbReference type="InterPro" id="IPR023093">
    <property type="entry name" value="ScpA-like_C"/>
</dbReference>
<name>A0A2N1UNE2_9BACT</name>
<dbReference type="AlphaFoldDB" id="A0A2N1UNE2"/>
<reference evidence="2 3" key="1">
    <citation type="journal article" date="2017" name="ISME J.">
        <title>Potential for microbial H2 and metal transformations associated with novel bacteria and archaea in deep terrestrial subsurface sediments.</title>
        <authorList>
            <person name="Hernsdorf A.W."/>
            <person name="Amano Y."/>
            <person name="Miyakawa K."/>
            <person name="Ise K."/>
            <person name="Suzuki Y."/>
            <person name="Anantharaman K."/>
            <person name="Probst A."/>
            <person name="Burstein D."/>
            <person name="Thomas B.C."/>
            <person name="Banfield J.F."/>
        </authorList>
    </citation>
    <scope>NUCLEOTIDE SEQUENCE [LARGE SCALE GENOMIC DNA]</scope>
    <source>
        <strain evidence="2">HGW-Kuenenbacteria-1</strain>
    </source>
</reference>
<dbReference type="Pfam" id="PF02616">
    <property type="entry name" value="SMC_ScpA"/>
    <property type="match status" value="1"/>
</dbReference>
<dbReference type="Gene3D" id="1.10.10.580">
    <property type="entry name" value="Structural maintenance of chromosome 1. Chain E"/>
    <property type="match status" value="1"/>
</dbReference>
<gene>
    <name evidence="2" type="ORF">CVV26_01630</name>
</gene>
<evidence type="ECO:0000313" key="3">
    <source>
        <dbReference type="Proteomes" id="UP000233414"/>
    </source>
</evidence>
<protein>
    <recommendedName>
        <fullName evidence="1">Segregation and condensation protein A</fullName>
    </recommendedName>
</protein>
<accession>A0A2N1UNE2</accession>
<dbReference type="InterPro" id="IPR003768">
    <property type="entry name" value="ScpA"/>
</dbReference>
<dbReference type="Proteomes" id="UP000233414">
    <property type="component" value="Unassembled WGS sequence"/>
</dbReference>